<feature type="domain" description="Replication initiation protein-like C-terminal" evidence="1">
    <location>
        <begin position="123"/>
        <end position="266"/>
    </location>
</feature>
<organism evidence="2 3">
    <name type="scientific">Lactobacillus amylovorus</name>
    <dbReference type="NCBI Taxonomy" id="1604"/>
    <lineage>
        <taxon>Bacteria</taxon>
        <taxon>Bacillati</taxon>
        <taxon>Bacillota</taxon>
        <taxon>Bacilli</taxon>
        <taxon>Lactobacillales</taxon>
        <taxon>Lactobacillaceae</taxon>
        <taxon>Lactobacillus</taxon>
    </lineage>
</organism>
<dbReference type="AlphaFoldDB" id="A0A9X3W4K1"/>
<dbReference type="EMBL" id="JAOTGY010000009">
    <property type="protein sequence ID" value="MDB6258198.1"/>
    <property type="molecule type" value="Genomic_DNA"/>
</dbReference>
<name>A0A9X3W4K1_LACAM</name>
<dbReference type="Proteomes" id="UP001141981">
    <property type="component" value="Unassembled WGS sequence"/>
</dbReference>
<gene>
    <name evidence="2" type="ORF">ODU72_05855</name>
</gene>
<comment type="caution">
    <text evidence="2">The sequence shown here is derived from an EMBL/GenBank/DDBJ whole genome shotgun (WGS) entry which is preliminary data.</text>
</comment>
<dbReference type="InterPro" id="IPR003491">
    <property type="entry name" value="REP-like_C"/>
</dbReference>
<dbReference type="GO" id="GO:0003743">
    <property type="term" value="F:translation initiation factor activity"/>
    <property type="evidence" value="ECO:0007669"/>
    <property type="project" value="UniProtKB-KW"/>
</dbReference>
<evidence type="ECO:0000313" key="2">
    <source>
        <dbReference type="EMBL" id="MDB6258198.1"/>
    </source>
</evidence>
<reference evidence="2" key="2">
    <citation type="submission" date="2022-10" db="EMBL/GenBank/DDBJ databases">
        <authorList>
            <person name="Kostovova I."/>
            <person name="Moravkova M."/>
            <person name="Pechar R."/>
        </authorList>
    </citation>
    <scope>NUCLEOTIDE SEQUENCE</scope>
    <source>
        <strain evidence="2">M490A</strain>
    </source>
</reference>
<sequence length="268" mass="30844">MEKINNISIDQISLMVPIKATTLGNKQIPDEVQAIKHVFKFNQILGKPEKQNHAFNGYTDALRYGTDSAKILIMWSWKQPWMGVSTVFYGQGKKLYESLAKMNDMKVDWHELIGKICLKFKGHVSRIDVAVDLINYGFSVDAIANKLKQGKYQFINGVTKRAIGLEKIKTIGDSGEIDTIYVNSRQSDSFLRIYNKRKESLSSKSSGYYLMAKNTENFIRIEAEFKHREAHRIGNNIAELTDARKLYSFLANRITQHWILIENDKEKK</sequence>
<dbReference type="RefSeq" id="WP_089151039.1">
    <property type="nucleotide sequence ID" value="NZ_JAOTGY010000009.1"/>
</dbReference>
<proteinExistence type="predicted"/>
<reference evidence="2" key="1">
    <citation type="journal article" date="2022" name="Microorganisms">
        <title>Antibiotic Susceptibility, Resistance Gene Determinants and Corresponding Genomic Regions in Lactobacillus amylovorus Isolates Derived from Wild Boars and Domestic Pigs.</title>
        <authorList>
            <person name="Moravkova M."/>
            <person name="Kostovova I."/>
            <person name="Kavanova K."/>
            <person name="Pechar R."/>
            <person name="Stanek S."/>
            <person name="Brychta A."/>
            <person name="Zeman M."/>
            <person name="Kubasova T."/>
        </authorList>
    </citation>
    <scope>NUCLEOTIDE SEQUENCE</scope>
    <source>
        <strain evidence="2">M490A</strain>
    </source>
</reference>
<keyword evidence="2" id="KW-0396">Initiation factor</keyword>
<evidence type="ECO:0000313" key="3">
    <source>
        <dbReference type="Proteomes" id="UP001141981"/>
    </source>
</evidence>
<dbReference type="Pfam" id="PF02486">
    <property type="entry name" value="Rep_trans"/>
    <property type="match status" value="1"/>
</dbReference>
<evidence type="ECO:0000259" key="1">
    <source>
        <dbReference type="Pfam" id="PF02486"/>
    </source>
</evidence>
<accession>A0A9X3W4K1</accession>
<keyword evidence="2" id="KW-0648">Protein biosynthesis</keyword>
<protein>
    <submittedName>
        <fullName evidence="2">Replication initiation factor domain-containing protein</fullName>
    </submittedName>
</protein>